<dbReference type="Proteomes" id="UP001054945">
    <property type="component" value="Unassembled WGS sequence"/>
</dbReference>
<keyword evidence="2" id="KW-1185">Reference proteome</keyword>
<dbReference type="AlphaFoldDB" id="A0AAV4Y8I2"/>
<evidence type="ECO:0000313" key="2">
    <source>
        <dbReference type="Proteomes" id="UP001054945"/>
    </source>
</evidence>
<organism evidence="1 2">
    <name type="scientific">Caerostris extrusa</name>
    <name type="common">Bark spider</name>
    <name type="synonym">Caerostris bankana</name>
    <dbReference type="NCBI Taxonomy" id="172846"/>
    <lineage>
        <taxon>Eukaryota</taxon>
        <taxon>Metazoa</taxon>
        <taxon>Ecdysozoa</taxon>
        <taxon>Arthropoda</taxon>
        <taxon>Chelicerata</taxon>
        <taxon>Arachnida</taxon>
        <taxon>Araneae</taxon>
        <taxon>Araneomorphae</taxon>
        <taxon>Entelegynae</taxon>
        <taxon>Araneoidea</taxon>
        <taxon>Araneidae</taxon>
        <taxon>Caerostris</taxon>
    </lineage>
</organism>
<evidence type="ECO:0000313" key="1">
    <source>
        <dbReference type="EMBL" id="GIZ02454.1"/>
    </source>
</evidence>
<name>A0AAV4Y8I2_CAEEX</name>
<sequence length="88" mass="10060">MPKKALLEGQYSDCNSKLKSKRKFSYILPNRCDKSESNLTNKFTEYEIKNVVSKSLNVALRKSIENFSCRIKQSVVLGRAAPEEEELS</sequence>
<gene>
    <name evidence="1" type="ORF">CEXT_459031</name>
</gene>
<dbReference type="EMBL" id="BPLR01001461">
    <property type="protein sequence ID" value="GIZ02454.1"/>
    <property type="molecule type" value="Genomic_DNA"/>
</dbReference>
<reference evidence="1 2" key="1">
    <citation type="submission" date="2021-06" db="EMBL/GenBank/DDBJ databases">
        <title>Caerostris extrusa draft genome.</title>
        <authorList>
            <person name="Kono N."/>
            <person name="Arakawa K."/>
        </authorList>
    </citation>
    <scope>NUCLEOTIDE SEQUENCE [LARGE SCALE GENOMIC DNA]</scope>
</reference>
<accession>A0AAV4Y8I2</accession>
<comment type="caution">
    <text evidence="1">The sequence shown here is derived from an EMBL/GenBank/DDBJ whole genome shotgun (WGS) entry which is preliminary data.</text>
</comment>
<protein>
    <submittedName>
        <fullName evidence="1">Uncharacterized protein</fullName>
    </submittedName>
</protein>
<proteinExistence type="predicted"/>